<keyword evidence="2" id="KW-1185">Reference proteome</keyword>
<name>A0A143PG75_LUTPR</name>
<proteinExistence type="predicted"/>
<dbReference type="KEGG" id="abac:LuPra_00708"/>
<dbReference type="Pfam" id="PF06685">
    <property type="entry name" value="DUF1186"/>
    <property type="match status" value="1"/>
</dbReference>
<evidence type="ECO:0000313" key="1">
    <source>
        <dbReference type="EMBL" id="AMY07535.1"/>
    </source>
</evidence>
<gene>
    <name evidence="1" type="ORF">LuPra_00708</name>
</gene>
<dbReference type="Gene3D" id="3.10.450.50">
    <property type="match status" value="1"/>
</dbReference>
<dbReference type="Proteomes" id="UP000076079">
    <property type="component" value="Chromosome"/>
</dbReference>
<dbReference type="PANTHER" id="PTHR33747:SF1">
    <property type="entry name" value="ADENYLATE CYCLASE-ASSOCIATED CAP C-TERMINAL DOMAIN-CONTAINING PROTEIN"/>
    <property type="match status" value="1"/>
</dbReference>
<organism evidence="1 2">
    <name type="scientific">Luteitalea pratensis</name>
    <dbReference type="NCBI Taxonomy" id="1855912"/>
    <lineage>
        <taxon>Bacteria</taxon>
        <taxon>Pseudomonadati</taxon>
        <taxon>Acidobacteriota</taxon>
        <taxon>Vicinamibacteria</taxon>
        <taxon>Vicinamibacterales</taxon>
        <taxon>Vicinamibacteraceae</taxon>
        <taxon>Luteitalea</taxon>
    </lineage>
</organism>
<reference evidence="2" key="2">
    <citation type="submission" date="2016-04" db="EMBL/GenBank/DDBJ databases">
        <title>First Complete Genome Sequence of a Subdivision 6 Acidobacterium.</title>
        <authorList>
            <person name="Huang S."/>
            <person name="Vieira S."/>
            <person name="Bunk B."/>
            <person name="Riedel T."/>
            <person name="Sproeer C."/>
            <person name="Overmann J."/>
        </authorList>
    </citation>
    <scope>NUCLEOTIDE SEQUENCE [LARGE SCALE GENOMIC DNA]</scope>
    <source>
        <strain evidence="2">DSM 100886 HEG_-6_39</strain>
    </source>
</reference>
<dbReference type="InterPro" id="IPR010602">
    <property type="entry name" value="DUF1186"/>
</dbReference>
<dbReference type="Pfam" id="PF02810">
    <property type="entry name" value="SEC-C"/>
    <property type="match status" value="1"/>
</dbReference>
<evidence type="ECO:0000313" key="2">
    <source>
        <dbReference type="Proteomes" id="UP000076079"/>
    </source>
</evidence>
<accession>A0A143PG75</accession>
<dbReference type="PANTHER" id="PTHR33747">
    <property type="entry name" value="UPF0225 PROTEIN SCO1677"/>
    <property type="match status" value="1"/>
</dbReference>
<dbReference type="EMBL" id="CP015136">
    <property type="protein sequence ID" value="AMY07535.1"/>
    <property type="molecule type" value="Genomic_DNA"/>
</dbReference>
<dbReference type="SUPFAM" id="SSF103642">
    <property type="entry name" value="Sec-C motif"/>
    <property type="match status" value="1"/>
</dbReference>
<sequence>MLVVAKSPGRSRFPMATLACYGPTPQHATKLVASILLRQGGEVADRQIWTTLVSDVRHDPTVREEVRAFIEAHAVRDTVTASRLLGCPHQEGIDYPMGEECPRCPAWAGIDRWTGQSRVPRQWSASVALAILSTPGHVGRPAAIVAADQYRDAIVEAVLATLARITAHPETATDADSSLITDGLYLCARWRDVRVYVPLVTWFRTAETTDLDLIGDVLTEDAGRMLAAVWGGDRGPLQRLVESPTADEYARAAGLNALALLVAWEEAPRDAVVSYFVRLATEGLERTPGQTWNSLAVECAEIEALEVFPALRAACLEGLIELDYIPAVELDEVEAGQRGVRLQDFRSRHPAIRDVLQEMKWAQPVRVTTHAPNRRSDGSKIGRNEPCPCGSGRKYKKCCGATIEWSTL</sequence>
<dbReference type="InterPro" id="IPR004027">
    <property type="entry name" value="SEC_C_motif"/>
</dbReference>
<protein>
    <submittedName>
        <fullName evidence="1">Preprotein translocase subunit SecA</fullName>
    </submittedName>
</protein>
<reference evidence="1 2" key="1">
    <citation type="journal article" date="2016" name="Genome Announc.">
        <title>First Complete Genome Sequence of a Subdivision 6 Acidobacterium Strain.</title>
        <authorList>
            <person name="Huang S."/>
            <person name="Vieira S."/>
            <person name="Bunk B."/>
            <person name="Riedel T."/>
            <person name="Sproer C."/>
            <person name="Overmann J."/>
        </authorList>
    </citation>
    <scope>NUCLEOTIDE SEQUENCE [LARGE SCALE GENOMIC DNA]</scope>
    <source>
        <strain evidence="2">DSM 100886 HEG_-6_39</strain>
    </source>
</reference>
<dbReference type="AlphaFoldDB" id="A0A143PG75"/>